<feature type="domain" description="EamA" evidence="8">
    <location>
        <begin position="159"/>
        <end position="287"/>
    </location>
</feature>
<evidence type="ECO:0000256" key="2">
    <source>
        <dbReference type="ARBA" id="ARBA00009853"/>
    </source>
</evidence>
<organism evidence="9 10">
    <name type="scientific">Rhodospira trueperi</name>
    <dbReference type="NCBI Taxonomy" id="69960"/>
    <lineage>
        <taxon>Bacteria</taxon>
        <taxon>Pseudomonadati</taxon>
        <taxon>Pseudomonadota</taxon>
        <taxon>Alphaproteobacteria</taxon>
        <taxon>Rhodospirillales</taxon>
        <taxon>Rhodospirillaceae</taxon>
        <taxon>Rhodospira</taxon>
    </lineage>
</organism>
<evidence type="ECO:0000256" key="3">
    <source>
        <dbReference type="ARBA" id="ARBA00022692"/>
    </source>
</evidence>
<dbReference type="GO" id="GO:0016020">
    <property type="term" value="C:membrane"/>
    <property type="evidence" value="ECO:0007669"/>
    <property type="project" value="UniProtKB-SubCell"/>
</dbReference>
<dbReference type="InterPro" id="IPR037185">
    <property type="entry name" value="EmrE-like"/>
</dbReference>
<feature type="region of interest" description="Disordered" evidence="6">
    <location>
        <begin position="298"/>
        <end position="328"/>
    </location>
</feature>
<comment type="similarity">
    <text evidence="2">Belongs to the drug/metabolite transporter (DMT) superfamily. 10 TMS drug/metabolite exporter (DME) (TC 2.A.7.3) family.</text>
</comment>
<evidence type="ECO:0000256" key="4">
    <source>
        <dbReference type="ARBA" id="ARBA00022989"/>
    </source>
</evidence>
<dbReference type="AlphaFoldDB" id="A0A1G7GEC8"/>
<dbReference type="Proteomes" id="UP000199412">
    <property type="component" value="Unassembled WGS sequence"/>
</dbReference>
<feature type="transmembrane region" description="Helical" evidence="7">
    <location>
        <begin position="271"/>
        <end position="288"/>
    </location>
</feature>
<evidence type="ECO:0000313" key="10">
    <source>
        <dbReference type="Proteomes" id="UP000199412"/>
    </source>
</evidence>
<evidence type="ECO:0000259" key="8">
    <source>
        <dbReference type="Pfam" id="PF00892"/>
    </source>
</evidence>
<feature type="transmembrane region" description="Helical" evidence="7">
    <location>
        <begin position="157"/>
        <end position="176"/>
    </location>
</feature>
<feature type="transmembrane region" description="Helical" evidence="7">
    <location>
        <begin position="246"/>
        <end position="265"/>
    </location>
</feature>
<dbReference type="EMBL" id="FNAP01000014">
    <property type="protein sequence ID" value="SDE86492.1"/>
    <property type="molecule type" value="Genomic_DNA"/>
</dbReference>
<comment type="subcellular location">
    <subcellularLocation>
        <location evidence="1">Membrane</location>
        <topology evidence="1">Multi-pass membrane protein</topology>
    </subcellularLocation>
</comment>
<feature type="transmembrane region" description="Helical" evidence="7">
    <location>
        <begin position="104"/>
        <end position="126"/>
    </location>
</feature>
<accession>A0A1G7GEC8</accession>
<keyword evidence="5 7" id="KW-0472">Membrane</keyword>
<feature type="transmembrane region" description="Helical" evidence="7">
    <location>
        <begin position="77"/>
        <end position="98"/>
    </location>
</feature>
<feature type="compositionally biased region" description="Basic and acidic residues" evidence="6">
    <location>
        <begin position="316"/>
        <end position="328"/>
    </location>
</feature>
<dbReference type="OrthoDB" id="9812899at2"/>
<feature type="domain" description="EamA" evidence="8">
    <location>
        <begin position="17"/>
        <end position="148"/>
    </location>
</feature>
<name>A0A1G7GEC8_9PROT</name>
<dbReference type="PANTHER" id="PTHR22911">
    <property type="entry name" value="ACYL-MALONYL CONDENSING ENZYME-RELATED"/>
    <property type="match status" value="1"/>
</dbReference>
<evidence type="ECO:0000256" key="6">
    <source>
        <dbReference type="SAM" id="MobiDB-lite"/>
    </source>
</evidence>
<protein>
    <submittedName>
        <fullName evidence="9">Permease of the drug/metabolite transporter (DMT) superfamily</fullName>
    </submittedName>
</protein>
<reference evidence="9 10" key="1">
    <citation type="submission" date="2016-10" db="EMBL/GenBank/DDBJ databases">
        <authorList>
            <person name="de Groot N.N."/>
        </authorList>
    </citation>
    <scope>NUCLEOTIDE SEQUENCE [LARGE SCALE GENOMIC DNA]</scope>
    <source>
        <strain evidence="9 10">ATCC 700224</strain>
    </source>
</reference>
<feature type="transmembrane region" description="Helical" evidence="7">
    <location>
        <begin position="133"/>
        <end position="151"/>
    </location>
</feature>
<keyword evidence="3 7" id="KW-0812">Transmembrane</keyword>
<proteinExistence type="inferred from homology"/>
<dbReference type="InterPro" id="IPR000620">
    <property type="entry name" value="EamA_dom"/>
</dbReference>
<dbReference type="SUPFAM" id="SSF103481">
    <property type="entry name" value="Multidrug resistance efflux transporter EmrE"/>
    <property type="match status" value="2"/>
</dbReference>
<feature type="transmembrane region" description="Helical" evidence="7">
    <location>
        <begin position="214"/>
        <end position="234"/>
    </location>
</feature>
<feature type="transmembrane region" description="Helical" evidence="7">
    <location>
        <begin position="188"/>
        <end position="208"/>
    </location>
</feature>
<keyword evidence="10" id="KW-1185">Reference proteome</keyword>
<evidence type="ECO:0000256" key="7">
    <source>
        <dbReference type="SAM" id="Phobius"/>
    </source>
</evidence>
<dbReference type="Pfam" id="PF00892">
    <property type="entry name" value="EamA"/>
    <property type="match status" value="2"/>
</dbReference>
<evidence type="ECO:0000313" key="9">
    <source>
        <dbReference type="EMBL" id="SDE86492.1"/>
    </source>
</evidence>
<sequence length="328" mass="35087">MGPAAATRWRALSGNVRGILFMLMSAVVFSTMGGLIKYVGDELHTFQVVFFRCLFGLLVLLPFIRREGLGILRTARPGLHAIRVSIGIMAMFCLFHAITHMPLAAAISITYARPLFMIVLAVLVLGEVVRWRRGLATLAGFIGVLIVMRPDPAALDLNALAALASAALIAGALTMVKVLSATERPLTILMWFAIGAVITSAVPAALVWRWPEPGTWVLVVLIGAAASGGQYLAVRAYREGEASLVTPLDYSQILWATLIGVLVFAEIPDGWTLTGAVVIVASALYIVYRETRLGRRAIPHGGDAPGPDPDAAPDQDTGRRAGDEPRPS</sequence>
<dbReference type="PANTHER" id="PTHR22911:SF6">
    <property type="entry name" value="SOLUTE CARRIER FAMILY 35 MEMBER G1"/>
    <property type="match status" value="1"/>
</dbReference>
<dbReference type="STRING" id="69960.SAMN05421720_11461"/>
<keyword evidence="4 7" id="KW-1133">Transmembrane helix</keyword>
<evidence type="ECO:0000256" key="1">
    <source>
        <dbReference type="ARBA" id="ARBA00004141"/>
    </source>
</evidence>
<feature type="transmembrane region" description="Helical" evidence="7">
    <location>
        <begin position="46"/>
        <end position="65"/>
    </location>
</feature>
<gene>
    <name evidence="9" type="ORF">SAMN05421720_11461</name>
</gene>
<feature type="transmembrane region" description="Helical" evidence="7">
    <location>
        <begin position="20"/>
        <end position="40"/>
    </location>
</feature>
<evidence type="ECO:0000256" key="5">
    <source>
        <dbReference type="ARBA" id="ARBA00023136"/>
    </source>
</evidence>
<dbReference type="RefSeq" id="WP_092787658.1">
    <property type="nucleotide sequence ID" value="NZ_FNAP01000014.1"/>
</dbReference>